<dbReference type="OrthoDB" id="410198at2759"/>
<dbReference type="EMBL" id="ADBL01002401">
    <property type="status" value="NOT_ANNOTATED_CDS"/>
    <property type="molecule type" value="Genomic_DNA"/>
</dbReference>
<dbReference type="PANTHER" id="PTHR42791:SF1">
    <property type="entry name" value="N-ACETYLTRANSFERASE DOMAIN-CONTAINING PROTEIN"/>
    <property type="match status" value="1"/>
</dbReference>
<evidence type="ECO:0000313" key="4">
    <source>
        <dbReference type="EnsemblFungi" id="MAPG_09414T0"/>
    </source>
</evidence>
<feature type="region of interest" description="Disordered" evidence="1">
    <location>
        <begin position="418"/>
        <end position="440"/>
    </location>
</feature>
<dbReference type="SUPFAM" id="SSF103473">
    <property type="entry name" value="MFS general substrate transporter"/>
    <property type="match status" value="1"/>
</dbReference>
<feature type="region of interest" description="Disordered" evidence="1">
    <location>
        <begin position="643"/>
        <end position="666"/>
    </location>
</feature>
<reference evidence="5" key="2">
    <citation type="submission" date="2010-05" db="EMBL/GenBank/DDBJ databases">
        <title>The genome sequence of Magnaporthe poae strain ATCC 64411.</title>
        <authorList>
            <person name="Ma L.-J."/>
            <person name="Dead R."/>
            <person name="Young S."/>
            <person name="Zeng Q."/>
            <person name="Koehrsen M."/>
            <person name="Alvarado L."/>
            <person name="Berlin A."/>
            <person name="Chapman S.B."/>
            <person name="Chen Z."/>
            <person name="Freedman E."/>
            <person name="Gellesch M."/>
            <person name="Goldberg J."/>
            <person name="Griggs A."/>
            <person name="Gujja S."/>
            <person name="Heilman E.R."/>
            <person name="Heiman D."/>
            <person name="Hepburn T."/>
            <person name="Howarth C."/>
            <person name="Jen D."/>
            <person name="Larson L."/>
            <person name="Mehta T."/>
            <person name="Neiman D."/>
            <person name="Pearson M."/>
            <person name="Roberts A."/>
            <person name="Saif S."/>
            <person name="Shea T."/>
            <person name="Shenoy N."/>
            <person name="Sisk P."/>
            <person name="Stolte C."/>
            <person name="Sykes S."/>
            <person name="Walk T."/>
            <person name="White J."/>
            <person name="Yandava C."/>
            <person name="Haas B."/>
            <person name="Nusbaum C."/>
            <person name="Birren B."/>
        </authorList>
    </citation>
    <scope>NUCLEOTIDE SEQUENCE [LARGE SCALE GENOMIC DNA]</scope>
    <source>
        <strain evidence="5">ATCC 64411 / 73-15</strain>
    </source>
</reference>
<organism evidence="4 5">
    <name type="scientific">Magnaporthiopsis poae (strain ATCC 64411 / 73-15)</name>
    <name type="common">Kentucky bluegrass fungus</name>
    <name type="synonym">Magnaporthe poae</name>
    <dbReference type="NCBI Taxonomy" id="644358"/>
    <lineage>
        <taxon>Eukaryota</taxon>
        <taxon>Fungi</taxon>
        <taxon>Dikarya</taxon>
        <taxon>Ascomycota</taxon>
        <taxon>Pezizomycotina</taxon>
        <taxon>Sordariomycetes</taxon>
        <taxon>Sordariomycetidae</taxon>
        <taxon>Magnaporthales</taxon>
        <taxon>Magnaporthaceae</taxon>
        <taxon>Magnaporthiopsis</taxon>
    </lineage>
</organism>
<proteinExistence type="predicted"/>
<dbReference type="AlphaFoldDB" id="A0A0C4E9W4"/>
<dbReference type="SUPFAM" id="SSF55729">
    <property type="entry name" value="Acyl-CoA N-acyltransferases (Nat)"/>
    <property type="match status" value="1"/>
</dbReference>
<dbReference type="Proteomes" id="UP000011715">
    <property type="component" value="Unassembled WGS sequence"/>
</dbReference>
<dbReference type="eggNOG" id="ENOG502SUC7">
    <property type="taxonomic scope" value="Eukaryota"/>
</dbReference>
<dbReference type="VEuPathDB" id="FungiDB:MAPG_09414"/>
<feature type="compositionally biased region" description="Gly residues" evidence="1">
    <location>
        <begin position="656"/>
        <end position="666"/>
    </location>
</feature>
<name>A0A0C4E9W4_MAGP6</name>
<accession>A0A0C4E9W4</accession>
<protein>
    <recommendedName>
        <fullName evidence="2">N-acetyltransferase domain-containing protein</fullName>
    </recommendedName>
</protein>
<dbReference type="InterPro" id="IPR016181">
    <property type="entry name" value="Acyl_CoA_acyltransferase"/>
</dbReference>
<sequence length="666" mass="72058">MSRALFPYSWQVQTGIAWLRGLVTSPLQSEFRPAQPALALDMNRHGGRDELWPWHDRHHPQALGQPASLPIMELLHPPDAGAGAHAGPYSSSSLSPKACALPTSPQPAIIDSENGRLSLLRTVVVIALVPPRAPDEECYTSTVLARAASHLTTRSQQEPLPPPGGGLRAWTQVTCGWLVIFATWSYVNTFGAFQKYYTEALASLFPSTISWIDLLCRLSRYGDRLDAHQAPNPYRGPFVDPTALRDPVYLRAARIRDFLLDVGDVLQLLLHCFLHVPYSTASLTIIMVNAAGLPMRVISPFLAGCLGCLNTVLRLALLVAVTTACCLAVTDVVGYFAFAAACDALHSLMPTAIARASPQPDVIGMRLGIAYTAIGVAALTGPPLGGALQGAMGGSHILDQVAAGPNYQNLEILATQSNTRKQHHKHPMASQPPQQPPSARLVLSRAGPADAGAIAAADYQCFDEYVREVFMGVKCEADVPLLADWYARMMRDDPHDVWIKVVDAQSGRLAAASNWKVYPSRMPDDVGDRIPDHLVDEAARARAKLAVDGVNRARRKAMGDVGGFIHLHICFTVPEYRRQGAAAMMMRWGCDLADHLSVPGYVEASPDGTALYKAFGFYEIERADAGELDAVNMRRDVVVGPHANEKRQTPMAGKKNGSGGRGIIEG</sequence>
<evidence type="ECO:0000313" key="5">
    <source>
        <dbReference type="Proteomes" id="UP000011715"/>
    </source>
</evidence>
<dbReference type="STRING" id="644358.A0A0C4E9W4"/>
<feature type="domain" description="N-acetyltransferase" evidence="2">
    <location>
        <begin position="464"/>
        <end position="638"/>
    </location>
</feature>
<dbReference type="PANTHER" id="PTHR42791">
    <property type="entry name" value="GNAT FAMILY ACETYLTRANSFERASE"/>
    <property type="match status" value="1"/>
</dbReference>
<evidence type="ECO:0000313" key="3">
    <source>
        <dbReference type="EMBL" id="KLU90889.1"/>
    </source>
</evidence>
<dbReference type="PROSITE" id="PS51186">
    <property type="entry name" value="GNAT"/>
    <property type="match status" value="1"/>
</dbReference>
<dbReference type="EnsemblFungi" id="MAPG_09414T0">
    <property type="protein sequence ID" value="MAPG_09414T0"/>
    <property type="gene ID" value="MAPG_09414"/>
</dbReference>
<dbReference type="InterPro" id="IPR052523">
    <property type="entry name" value="Trichothecene_AcTrans"/>
</dbReference>
<gene>
    <name evidence="3" type="ORF">MAPG_09414</name>
</gene>
<evidence type="ECO:0000256" key="1">
    <source>
        <dbReference type="SAM" id="MobiDB-lite"/>
    </source>
</evidence>
<dbReference type="GO" id="GO:0016747">
    <property type="term" value="F:acyltransferase activity, transferring groups other than amino-acyl groups"/>
    <property type="evidence" value="ECO:0007669"/>
    <property type="project" value="InterPro"/>
</dbReference>
<dbReference type="InterPro" id="IPR036259">
    <property type="entry name" value="MFS_trans_sf"/>
</dbReference>
<reference evidence="4" key="5">
    <citation type="submission" date="2015-06" db="UniProtKB">
        <authorList>
            <consortium name="EnsemblFungi"/>
        </authorList>
    </citation>
    <scope>IDENTIFICATION</scope>
    <source>
        <strain evidence="4">ATCC 64411</strain>
    </source>
</reference>
<dbReference type="Gene3D" id="3.40.630.30">
    <property type="match status" value="1"/>
</dbReference>
<reference evidence="3" key="1">
    <citation type="submission" date="2010-05" db="EMBL/GenBank/DDBJ databases">
        <title>The Genome Sequence of Magnaporthe poae strain ATCC 64411.</title>
        <authorList>
            <consortium name="The Broad Institute Genome Sequencing Platform"/>
            <consortium name="Broad Institute Genome Sequencing Center for Infectious Disease"/>
            <person name="Ma L.-J."/>
            <person name="Dead R."/>
            <person name="Young S."/>
            <person name="Zeng Q."/>
            <person name="Koehrsen M."/>
            <person name="Alvarado L."/>
            <person name="Berlin A."/>
            <person name="Chapman S.B."/>
            <person name="Chen Z."/>
            <person name="Freedman E."/>
            <person name="Gellesch M."/>
            <person name="Goldberg J."/>
            <person name="Griggs A."/>
            <person name="Gujja S."/>
            <person name="Heilman E.R."/>
            <person name="Heiman D."/>
            <person name="Hepburn T."/>
            <person name="Howarth C."/>
            <person name="Jen D."/>
            <person name="Larson L."/>
            <person name="Mehta T."/>
            <person name="Neiman D."/>
            <person name="Pearson M."/>
            <person name="Roberts A."/>
            <person name="Saif S."/>
            <person name="Shea T."/>
            <person name="Shenoy N."/>
            <person name="Sisk P."/>
            <person name="Stolte C."/>
            <person name="Sykes S."/>
            <person name="Walk T."/>
            <person name="White J."/>
            <person name="Yandava C."/>
            <person name="Haas B."/>
            <person name="Nusbaum C."/>
            <person name="Birren B."/>
        </authorList>
    </citation>
    <scope>NUCLEOTIDE SEQUENCE</scope>
    <source>
        <strain evidence="3">ATCC 64411</strain>
    </source>
</reference>
<evidence type="ECO:0000259" key="2">
    <source>
        <dbReference type="PROSITE" id="PS51186"/>
    </source>
</evidence>
<reference evidence="4" key="4">
    <citation type="journal article" date="2015" name="G3 (Bethesda)">
        <title>Genome sequences of three phytopathogenic species of the Magnaporthaceae family of fungi.</title>
        <authorList>
            <person name="Okagaki L.H."/>
            <person name="Nunes C.C."/>
            <person name="Sailsbery J."/>
            <person name="Clay B."/>
            <person name="Brown D."/>
            <person name="John T."/>
            <person name="Oh Y."/>
            <person name="Young N."/>
            <person name="Fitzgerald M."/>
            <person name="Haas B.J."/>
            <person name="Zeng Q."/>
            <person name="Young S."/>
            <person name="Adiconis X."/>
            <person name="Fan L."/>
            <person name="Levin J.Z."/>
            <person name="Mitchell T.K."/>
            <person name="Okubara P.A."/>
            <person name="Farman M.L."/>
            <person name="Kohn L.M."/>
            <person name="Birren B."/>
            <person name="Ma L.-J."/>
            <person name="Dean R.A."/>
        </authorList>
    </citation>
    <scope>NUCLEOTIDE SEQUENCE</scope>
    <source>
        <strain evidence="4">ATCC 64411 / 73-15</strain>
    </source>
</reference>
<reference evidence="3" key="3">
    <citation type="submission" date="2011-03" db="EMBL/GenBank/DDBJ databases">
        <title>Annotation of Magnaporthe poae ATCC 64411.</title>
        <authorList>
            <person name="Ma L.-J."/>
            <person name="Dead R."/>
            <person name="Young S.K."/>
            <person name="Zeng Q."/>
            <person name="Gargeya S."/>
            <person name="Fitzgerald M."/>
            <person name="Haas B."/>
            <person name="Abouelleil A."/>
            <person name="Alvarado L."/>
            <person name="Arachchi H.M."/>
            <person name="Berlin A."/>
            <person name="Brown A."/>
            <person name="Chapman S.B."/>
            <person name="Chen Z."/>
            <person name="Dunbar C."/>
            <person name="Freedman E."/>
            <person name="Gearin G."/>
            <person name="Gellesch M."/>
            <person name="Goldberg J."/>
            <person name="Griggs A."/>
            <person name="Gujja S."/>
            <person name="Heiman D."/>
            <person name="Howarth C."/>
            <person name="Larson L."/>
            <person name="Lui A."/>
            <person name="MacDonald P.J.P."/>
            <person name="Mehta T."/>
            <person name="Montmayeur A."/>
            <person name="Murphy C."/>
            <person name="Neiman D."/>
            <person name="Pearson M."/>
            <person name="Priest M."/>
            <person name="Roberts A."/>
            <person name="Saif S."/>
            <person name="Shea T."/>
            <person name="Shenoy N."/>
            <person name="Sisk P."/>
            <person name="Stolte C."/>
            <person name="Sykes S."/>
            <person name="Yandava C."/>
            <person name="Wortman J."/>
            <person name="Nusbaum C."/>
            <person name="Birren B."/>
        </authorList>
    </citation>
    <scope>NUCLEOTIDE SEQUENCE</scope>
    <source>
        <strain evidence="3">ATCC 64411</strain>
    </source>
</reference>
<dbReference type="InterPro" id="IPR000182">
    <property type="entry name" value="GNAT_dom"/>
</dbReference>
<dbReference type="EMBL" id="GL876976">
    <property type="protein sequence ID" value="KLU90889.1"/>
    <property type="molecule type" value="Genomic_DNA"/>
</dbReference>
<keyword evidence="5" id="KW-1185">Reference proteome</keyword>